<accession>A0A166FWS2</accession>
<dbReference type="AlphaFoldDB" id="A0A166FWS2"/>
<dbReference type="EMBL" id="LNRQ01000001">
    <property type="protein sequence ID" value="KZN08277.1"/>
    <property type="molecule type" value="Genomic_DNA"/>
</dbReference>
<dbReference type="Proteomes" id="UP000077755">
    <property type="component" value="Chromosome 1"/>
</dbReference>
<evidence type="ECO:0000313" key="1">
    <source>
        <dbReference type="EMBL" id="KZN08277.1"/>
    </source>
</evidence>
<dbReference type="Gramene" id="KZN08277">
    <property type="protein sequence ID" value="KZN08277"/>
    <property type="gene ID" value="DCAR_000823"/>
</dbReference>
<dbReference type="STRING" id="79200.A0A166FWS2"/>
<evidence type="ECO:0000313" key="3">
    <source>
        <dbReference type="Proteomes" id="UP000077755"/>
    </source>
</evidence>
<reference evidence="2" key="2">
    <citation type="submission" date="2022-03" db="EMBL/GenBank/DDBJ databases">
        <title>Draft title - Genomic analysis of global carrot germplasm unveils the trajectory of domestication and the origin of high carotenoid orange carrot.</title>
        <authorList>
            <person name="Iorizzo M."/>
            <person name="Ellison S."/>
            <person name="Senalik D."/>
            <person name="Macko-Podgorni A."/>
            <person name="Grzebelus D."/>
            <person name="Bostan H."/>
            <person name="Rolling W."/>
            <person name="Curaba J."/>
            <person name="Simon P."/>
        </authorList>
    </citation>
    <scope>NUCLEOTIDE SEQUENCE</scope>
    <source>
        <tissue evidence="2">Leaf</tissue>
    </source>
</reference>
<evidence type="ECO:0000313" key="2">
    <source>
        <dbReference type="EMBL" id="WOG81624.1"/>
    </source>
</evidence>
<sequence length="75" mass="8369">MPPTRDVGVPSEAKIISELRKEFNIDEVYGTESFISSLKSADDFKPAEMLASAIVTSDEKMSEVCIVSIILHKHW</sequence>
<reference evidence="1" key="1">
    <citation type="journal article" date="2016" name="Nat. Genet.">
        <title>A high-quality carrot genome assembly provides new insights into carotenoid accumulation and asterid genome evolution.</title>
        <authorList>
            <person name="Iorizzo M."/>
            <person name="Ellison S."/>
            <person name="Senalik D."/>
            <person name="Zeng P."/>
            <person name="Satapoomin P."/>
            <person name="Huang J."/>
            <person name="Bowman M."/>
            <person name="Iovene M."/>
            <person name="Sanseverino W."/>
            <person name="Cavagnaro P."/>
            <person name="Yildiz M."/>
            <person name="Macko-Podgorni A."/>
            <person name="Moranska E."/>
            <person name="Grzebelus E."/>
            <person name="Grzebelus D."/>
            <person name="Ashrafi H."/>
            <person name="Zheng Z."/>
            <person name="Cheng S."/>
            <person name="Spooner D."/>
            <person name="Van Deynze A."/>
            <person name="Simon P."/>
        </authorList>
    </citation>
    <scope>NUCLEOTIDE SEQUENCE [LARGE SCALE GENOMIC DNA]</scope>
    <source>
        <tissue evidence="1">Leaf</tissue>
    </source>
</reference>
<protein>
    <submittedName>
        <fullName evidence="1">Uncharacterized protein</fullName>
    </submittedName>
</protein>
<name>A0A166FWS2_DAUCS</name>
<dbReference type="EMBL" id="CP093343">
    <property type="protein sequence ID" value="WOG81624.1"/>
    <property type="molecule type" value="Genomic_DNA"/>
</dbReference>
<gene>
    <name evidence="1" type="ORF">DCAR_000823</name>
    <name evidence="2" type="ORF">DCAR_0100775</name>
</gene>
<keyword evidence="3" id="KW-1185">Reference proteome</keyword>
<organism evidence="1">
    <name type="scientific">Daucus carota subsp. sativus</name>
    <name type="common">Carrot</name>
    <dbReference type="NCBI Taxonomy" id="79200"/>
    <lineage>
        <taxon>Eukaryota</taxon>
        <taxon>Viridiplantae</taxon>
        <taxon>Streptophyta</taxon>
        <taxon>Embryophyta</taxon>
        <taxon>Tracheophyta</taxon>
        <taxon>Spermatophyta</taxon>
        <taxon>Magnoliopsida</taxon>
        <taxon>eudicotyledons</taxon>
        <taxon>Gunneridae</taxon>
        <taxon>Pentapetalae</taxon>
        <taxon>asterids</taxon>
        <taxon>campanulids</taxon>
        <taxon>Apiales</taxon>
        <taxon>Apiaceae</taxon>
        <taxon>Apioideae</taxon>
        <taxon>Scandiceae</taxon>
        <taxon>Daucinae</taxon>
        <taxon>Daucus</taxon>
        <taxon>Daucus sect. Daucus</taxon>
    </lineage>
</organism>
<proteinExistence type="predicted"/>